<dbReference type="InterPro" id="IPR011705">
    <property type="entry name" value="BACK"/>
</dbReference>
<organism evidence="2 3">
    <name type="scientific">Cloeon dipterum</name>
    <dbReference type="NCBI Taxonomy" id="197152"/>
    <lineage>
        <taxon>Eukaryota</taxon>
        <taxon>Metazoa</taxon>
        <taxon>Ecdysozoa</taxon>
        <taxon>Arthropoda</taxon>
        <taxon>Hexapoda</taxon>
        <taxon>Insecta</taxon>
        <taxon>Pterygota</taxon>
        <taxon>Palaeoptera</taxon>
        <taxon>Ephemeroptera</taxon>
        <taxon>Pisciforma</taxon>
        <taxon>Baetidae</taxon>
        <taxon>Cloeon</taxon>
    </lineage>
</organism>
<dbReference type="Gene3D" id="1.25.40.420">
    <property type="match status" value="1"/>
</dbReference>
<dbReference type="InterPro" id="IPR011333">
    <property type="entry name" value="SKP1/BTB/POZ_sf"/>
</dbReference>
<evidence type="ECO:0000313" key="2">
    <source>
        <dbReference type="EMBL" id="CAB3366832.1"/>
    </source>
</evidence>
<dbReference type="Proteomes" id="UP000494165">
    <property type="component" value="Unassembled WGS sequence"/>
</dbReference>
<dbReference type="Pfam" id="PF00651">
    <property type="entry name" value="BTB"/>
    <property type="match status" value="2"/>
</dbReference>
<evidence type="ECO:0000313" key="3">
    <source>
        <dbReference type="Proteomes" id="UP000494165"/>
    </source>
</evidence>
<protein>
    <recommendedName>
        <fullName evidence="1">BTB domain-containing protein</fullName>
    </recommendedName>
</protein>
<dbReference type="AlphaFoldDB" id="A0A8S1C7N0"/>
<dbReference type="OrthoDB" id="624345at2759"/>
<sequence>MKKCMTLKELAKHFFVENEESPSCTVTFIVGDGDGNLEEVEACMKVLAANSDYFNVLLNEGKTENRKIRLQLVEPDVFKLIVEFTHLSGWYKSTVDNLDLCLRLARAALEYSINDLITECTQLSKALLSDSKERDLWDYMSLNSDIQFFVQQCLELMATKAEFWLKLPSFCKASEDVVQIFLQRDDLNVSSEVELFRACRRYSRGKKRDVFKRVCQPHLRLMFITENMLTGGEEKALLTECKAHTNAYSNAPARHRYEDSTFTLTIKAKQPVFINGFDIFTESDETKSSATEMCTSMRAPNGKFTNYLDAYYTVKYADGSSGEEQSISLPEFMEPKEHSSMIYTTDNMIETIAEEAVPEKKESNSLATFLVGEDEGYLEEMIACKKVLAESSDYFKVLLDKKLNFSPISESGKIRLRLVEPDIFKLIVEFTHLGGRLESNVDSLKLCLRLARAADKYLIDDLFMACSDLSKLLLGAKKTRDLWAYLDWHLDIEFFVQQCLQVMARNAEFWLRHRSFRKVSKDAVTLFLQRDDLNVSAEVVLFQACRFYSRGKKSDVFRRVCLPHLRLSWVSDEFLNAEEKAFLAKCKAHPVAYSKALGRSGYMKSFSVIPEWELTALGTCSLRRNNTIVIKENSTFVMTVKAKRPVFLNGFDIFTESGDGECLCFNYRVCPHRKMCKMYKNYLEAYYTVKYADGSKGEEQSIGLPELLEPDECLRLNVAEYLPQGAEISVKLVTRRARQTYIFFFKREEMSIRNDLNTIDIKLDHEDRAFPRAWINYGIIRDNFSLFRGIYYYNAQHNSF</sequence>
<feature type="domain" description="BTB" evidence="1">
    <location>
        <begin position="365"/>
        <end position="434"/>
    </location>
</feature>
<dbReference type="SUPFAM" id="SSF54695">
    <property type="entry name" value="POZ domain"/>
    <property type="match status" value="2"/>
</dbReference>
<proteinExistence type="predicted"/>
<dbReference type="Pfam" id="PF07707">
    <property type="entry name" value="BACK"/>
    <property type="match status" value="1"/>
</dbReference>
<dbReference type="Gene3D" id="3.30.710.10">
    <property type="entry name" value="Potassium Channel Kv1.1, Chain A"/>
    <property type="match status" value="2"/>
</dbReference>
<accession>A0A8S1C7N0</accession>
<dbReference type="PANTHER" id="PTHR45774:SF3">
    <property type="entry name" value="BTB (POZ) DOMAIN-CONTAINING 2B-RELATED"/>
    <property type="match status" value="1"/>
</dbReference>
<evidence type="ECO:0000259" key="1">
    <source>
        <dbReference type="PROSITE" id="PS50097"/>
    </source>
</evidence>
<dbReference type="PANTHER" id="PTHR45774">
    <property type="entry name" value="BTB/POZ DOMAIN-CONTAINING"/>
    <property type="match status" value="1"/>
</dbReference>
<reference evidence="2 3" key="1">
    <citation type="submission" date="2020-04" db="EMBL/GenBank/DDBJ databases">
        <authorList>
            <person name="Alioto T."/>
            <person name="Alioto T."/>
            <person name="Gomez Garrido J."/>
        </authorList>
    </citation>
    <scope>NUCLEOTIDE SEQUENCE [LARGE SCALE GENOMIC DNA]</scope>
</reference>
<name>A0A8S1C7N0_9INSE</name>
<dbReference type="EMBL" id="CADEPI010000027">
    <property type="protein sequence ID" value="CAB3366832.1"/>
    <property type="molecule type" value="Genomic_DNA"/>
</dbReference>
<dbReference type="SMART" id="SM00225">
    <property type="entry name" value="BTB"/>
    <property type="match status" value="2"/>
</dbReference>
<dbReference type="InterPro" id="IPR000210">
    <property type="entry name" value="BTB/POZ_dom"/>
</dbReference>
<feature type="domain" description="BTB" evidence="1">
    <location>
        <begin position="24"/>
        <end position="86"/>
    </location>
</feature>
<dbReference type="CDD" id="cd18186">
    <property type="entry name" value="BTB_POZ_ZBTB_KLHL-like"/>
    <property type="match status" value="1"/>
</dbReference>
<comment type="caution">
    <text evidence="2">The sequence shown here is derived from an EMBL/GenBank/DDBJ whole genome shotgun (WGS) entry which is preliminary data.</text>
</comment>
<keyword evidence="3" id="KW-1185">Reference proteome</keyword>
<dbReference type="PROSITE" id="PS50097">
    <property type="entry name" value="BTB"/>
    <property type="match status" value="2"/>
</dbReference>
<gene>
    <name evidence="2" type="ORF">CLODIP_2_CD13419</name>
</gene>